<evidence type="ECO:0000256" key="1">
    <source>
        <dbReference type="SAM" id="MobiDB-lite"/>
    </source>
</evidence>
<sequence>MFFCSEIPRGFSISPFIPNTHTQFSDPRSLSPPGGSPPLPARNRPPRHRLPPVLKSPATAGTSDTKRQPLRHCF</sequence>
<keyword evidence="3" id="KW-1185">Reference proteome</keyword>
<evidence type="ECO:0000313" key="3">
    <source>
        <dbReference type="Proteomes" id="UP000291084"/>
    </source>
</evidence>
<evidence type="ECO:0000313" key="2">
    <source>
        <dbReference type="EMBL" id="BAT95833.1"/>
    </source>
</evidence>
<feature type="region of interest" description="Disordered" evidence="1">
    <location>
        <begin position="14"/>
        <end position="74"/>
    </location>
</feature>
<reference evidence="2 3" key="1">
    <citation type="journal article" date="2015" name="Sci. Rep.">
        <title>The power of single molecule real-time sequencing technology in the de novo assembly of a eukaryotic genome.</title>
        <authorList>
            <person name="Sakai H."/>
            <person name="Naito K."/>
            <person name="Ogiso-Tanaka E."/>
            <person name="Takahashi Y."/>
            <person name="Iseki K."/>
            <person name="Muto C."/>
            <person name="Satou K."/>
            <person name="Teruya K."/>
            <person name="Shiroma A."/>
            <person name="Shimoji M."/>
            <person name="Hirano T."/>
            <person name="Itoh T."/>
            <person name="Kaga A."/>
            <person name="Tomooka N."/>
        </authorList>
    </citation>
    <scope>NUCLEOTIDE SEQUENCE [LARGE SCALE GENOMIC DNA]</scope>
    <source>
        <strain evidence="3">cv. Shumari</strain>
    </source>
</reference>
<organism evidence="2 3">
    <name type="scientific">Vigna angularis var. angularis</name>
    <dbReference type="NCBI Taxonomy" id="157739"/>
    <lineage>
        <taxon>Eukaryota</taxon>
        <taxon>Viridiplantae</taxon>
        <taxon>Streptophyta</taxon>
        <taxon>Embryophyta</taxon>
        <taxon>Tracheophyta</taxon>
        <taxon>Spermatophyta</taxon>
        <taxon>Magnoliopsida</taxon>
        <taxon>eudicotyledons</taxon>
        <taxon>Gunneridae</taxon>
        <taxon>Pentapetalae</taxon>
        <taxon>rosids</taxon>
        <taxon>fabids</taxon>
        <taxon>Fabales</taxon>
        <taxon>Fabaceae</taxon>
        <taxon>Papilionoideae</taxon>
        <taxon>50 kb inversion clade</taxon>
        <taxon>NPAAA clade</taxon>
        <taxon>indigoferoid/millettioid clade</taxon>
        <taxon>Phaseoleae</taxon>
        <taxon>Vigna</taxon>
    </lineage>
</organism>
<name>A0A0S3SSP0_PHAAN</name>
<proteinExistence type="predicted"/>
<dbReference type="AlphaFoldDB" id="A0A0S3SSP0"/>
<dbReference type="EMBL" id="AP015041">
    <property type="protein sequence ID" value="BAT95833.1"/>
    <property type="molecule type" value="Genomic_DNA"/>
</dbReference>
<accession>A0A0S3SSP0</accession>
<feature type="compositionally biased region" description="Polar residues" evidence="1">
    <location>
        <begin position="17"/>
        <end position="28"/>
    </location>
</feature>
<gene>
    <name evidence="2" type="primary">Vigan.08G264600</name>
    <name evidence="2" type="ORF">VIGAN_08264600</name>
</gene>
<protein>
    <submittedName>
        <fullName evidence="2">Uncharacterized protein</fullName>
    </submittedName>
</protein>
<dbReference type="Proteomes" id="UP000291084">
    <property type="component" value="Chromosome 8"/>
</dbReference>